<gene>
    <name evidence="2" type="ORF">G9U52_20490</name>
</gene>
<evidence type="ECO:0000313" key="3">
    <source>
        <dbReference type="Proteomes" id="UP001165962"/>
    </source>
</evidence>
<name>A0ABX0JAH3_9BACL</name>
<sequence>MGIATGDGDGSFRPDSPITREEMAVIIVRALNLNASAETVSFKDNSEVSRWAIEAVDAAADKGLLHGYNDGTIRALRKLQAPLDILLP</sequence>
<dbReference type="PANTHER" id="PTHR43308">
    <property type="entry name" value="OUTER MEMBRANE PROTEIN ALPHA-RELATED"/>
    <property type="match status" value="1"/>
</dbReference>
<dbReference type="PROSITE" id="PS51272">
    <property type="entry name" value="SLH"/>
    <property type="match status" value="1"/>
</dbReference>
<keyword evidence="3" id="KW-1185">Reference proteome</keyword>
<dbReference type="EMBL" id="JAAOIW010000007">
    <property type="protein sequence ID" value="NHN32224.1"/>
    <property type="molecule type" value="Genomic_DNA"/>
</dbReference>
<evidence type="ECO:0000259" key="1">
    <source>
        <dbReference type="PROSITE" id="PS51272"/>
    </source>
</evidence>
<evidence type="ECO:0000313" key="2">
    <source>
        <dbReference type="EMBL" id="NHN32224.1"/>
    </source>
</evidence>
<comment type="caution">
    <text evidence="2">The sequence shown here is derived from an EMBL/GenBank/DDBJ whole genome shotgun (WGS) entry which is preliminary data.</text>
</comment>
<protein>
    <submittedName>
        <fullName evidence="2">S-layer homology domain-containing protein</fullName>
    </submittedName>
</protein>
<feature type="domain" description="SLH" evidence="1">
    <location>
        <begin position="1"/>
        <end position="41"/>
    </location>
</feature>
<dbReference type="InterPro" id="IPR001119">
    <property type="entry name" value="SLH_dom"/>
</dbReference>
<accession>A0ABX0JAH3</accession>
<dbReference type="Pfam" id="PF00395">
    <property type="entry name" value="SLH"/>
    <property type="match status" value="2"/>
</dbReference>
<dbReference type="Proteomes" id="UP001165962">
    <property type="component" value="Unassembled WGS sequence"/>
</dbReference>
<reference evidence="2" key="1">
    <citation type="submission" date="2020-03" db="EMBL/GenBank/DDBJ databases">
        <title>Draft sequencing of Paenibacilllus sp. S3N08.</title>
        <authorList>
            <person name="Kim D.-U."/>
        </authorList>
    </citation>
    <scope>NUCLEOTIDE SEQUENCE</scope>
    <source>
        <strain evidence="2">S3N08</strain>
    </source>
</reference>
<proteinExistence type="predicted"/>
<organism evidence="2 3">
    <name type="scientific">Paenibacillus agricola</name>
    <dbReference type="NCBI Taxonomy" id="2716264"/>
    <lineage>
        <taxon>Bacteria</taxon>
        <taxon>Bacillati</taxon>
        <taxon>Bacillota</taxon>
        <taxon>Bacilli</taxon>
        <taxon>Bacillales</taxon>
        <taxon>Paenibacillaceae</taxon>
        <taxon>Paenibacillus</taxon>
    </lineage>
</organism>
<dbReference type="InterPro" id="IPR051465">
    <property type="entry name" value="Cell_Envelope_Struct_Comp"/>
</dbReference>
<dbReference type="PANTHER" id="PTHR43308:SF5">
    <property type="entry name" value="S-LAYER PROTEIN _ PEPTIDOGLYCAN ENDO-BETA-N-ACETYLGLUCOSAMINIDASE"/>
    <property type="match status" value="1"/>
</dbReference>